<dbReference type="PANTHER" id="PTHR19303">
    <property type="entry name" value="TRANSPOSON"/>
    <property type="match status" value="1"/>
</dbReference>
<name>A0A2V3J1Q7_9FLOR</name>
<dbReference type="AlphaFoldDB" id="A0A2V3J1Q7"/>
<evidence type="ECO:0000313" key="2">
    <source>
        <dbReference type="EMBL" id="PXF48371.1"/>
    </source>
</evidence>
<dbReference type="EMBL" id="NBIV01000014">
    <property type="protein sequence ID" value="PXF48371.1"/>
    <property type="molecule type" value="Genomic_DNA"/>
</dbReference>
<dbReference type="InterPro" id="IPR004875">
    <property type="entry name" value="DDE_SF_endonuclease_dom"/>
</dbReference>
<dbReference type="GO" id="GO:0003677">
    <property type="term" value="F:DNA binding"/>
    <property type="evidence" value="ECO:0007669"/>
    <property type="project" value="TreeGrafter"/>
</dbReference>
<gene>
    <name evidence="2" type="ORF">BWQ96_01831</name>
</gene>
<dbReference type="InterPro" id="IPR050863">
    <property type="entry name" value="CenT-Element_Derived"/>
</dbReference>
<evidence type="ECO:0000313" key="3">
    <source>
        <dbReference type="Proteomes" id="UP000247409"/>
    </source>
</evidence>
<protein>
    <submittedName>
        <fullName evidence="2">Tigger transposable element-derived protein 6</fullName>
    </submittedName>
</protein>
<feature type="domain" description="DDE-1" evidence="1">
    <location>
        <begin position="208"/>
        <end position="380"/>
    </location>
</feature>
<dbReference type="Proteomes" id="UP000247409">
    <property type="component" value="Unassembled WGS sequence"/>
</dbReference>
<evidence type="ECO:0000259" key="1">
    <source>
        <dbReference type="Pfam" id="PF03184"/>
    </source>
</evidence>
<organism evidence="2 3">
    <name type="scientific">Gracilariopsis chorda</name>
    <dbReference type="NCBI Taxonomy" id="448386"/>
    <lineage>
        <taxon>Eukaryota</taxon>
        <taxon>Rhodophyta</taxon>
        <taxon>Florideophyceae</taxon>
        <taxon>Rhodymeniophycidae</taxon>
        <taxon>Gracilariales</taxon>
        <taxon>Gracilariaceae</taxon>
        <taxon>Gracilariopsis</taxon>
    </lineage>
</organism>
<dbReference type="Pfam" id="PF03184">
    <property type="entry name" value="DDE_1"/>
    <property type="match status" value="1"/>
</dbReference>
<reference evidence="2 3" key="1">
    <citation type="journal article" date="2018" name="Mol. Biol. Evol.">
        <title>Analysis of the draft genome of the red seaweed Gracilariopsis chorda provides insights into genome size evolution in Rhodophyta.</title>
        <authorList>
            <person name="Lee J."/>
            <person name="Yang E.C."/>
            <person name="Graf L."/>
            <person name="Yang J.H."/>
            <person name="Qiu H."/>
            <person name="Zel Zion U."/>
            <person name="Chan C.X."/>
            <person name="Stephens T.G."/>
            <person name="Weber A.P.M."/>
            <person name="Boo G.H."/>
            <person name="Boo S.M."/>
            <person name="Kim K.M."/>
            <person name="Shin Y."/>
            <person name="Jung M."/>
            <person name="Lee S.J."/>
            <person name="Yim H.S."/>
            <person name="Lee J.H."/>
            <person name="Bhattacharya D."/>
            <person name="Yoon H.S."/>
        </authorList>
    </citation>
    <scope>NUCLEOTIDE SEQUENCE [LARGE SCALE GENOMIC DNA]</scope>
    <source>
        <strain evidence="2 3">SKKU-2015</strain>
        <tissue evidence="2">Whole body</tissue>
    </source>
</reference>
<comment type="caution">
    <text evidence="2">The sequence shown here is derived from an EMBL/GenBank/DDBJ whole genome shotgun (WGS) entry which is preliminary data.</text>
</comment>
<proteinExistence type="predicted"/>
<keyword evidence="3" id="KW-1185">Reference proteome</keyword>
<dbReference type="GO" id="GO:0005634">
    <property type="term" value="C:nucleus"/>
    <property type="evidence" value="ECO:0007669"/>
    <property type="project" value="TreeGrafter"/>
</dbReference>
<dbReference type="STRING" id="448386.A0A2V3J1Q7"/>
<dbReference type="OrthoDB" id="162969at2759"/>
<dbReference type="PANTHER" id="PTHR19303:SF73">
    <property type="entry name" value="PROTEIN PDC2"/>
    <property type="match status" value="1"/>
</dbReference>
<accession>A0A2V3J1Q7</accession>
<sequence>MTRHYLTNKQKLSIQKEIAKRRRSLQSVRLDAIALWARSEHNLSFTPSKPVLSRLCSASSSLVIPENNSKKNPRPAQPAIEEKLIVWINDQYIALRCLTGQMVRDKGNRLLAEVNGLLPEHERWTLKSTTGCLCNFQRRWNLKSSKIYGEAGDADEEGLQRELPVPRALCAQYGREDIFNADEAGVNYCMPPDRTISSQPLLGRKKDKKRLTSLVCANAKGTEKIPLMIIGHAVRPKCFEKEYCAKLGFDYSSNKKAWMTMKLFFDWLLRFDAYVRQTPGRKFLLLLDNFSGHGTAGCLPPFSAVQVKYLPPNTTSKLQPMDAGIIACLKPRYRSVQYNRALGCLEDGAENICKIDQLTAMKYLCSVWDNLPVSIIENCFVASGLIEFTGNDEESNRNLNTAVKGENEALENVMERVARVHTRMSIPNILNADDSDILEEIQEDDMAEMIVQDIMGALASPERDEDDEPPLLQLSESESIKAIGVVMQLNEGQPETNLRLQQELRALLRLQSRQSTNQMRETNIDSFFKK</sequence>